<dbReference type="KEGG" id="tva:5465930"/>
<dbReference type="Pfam" id="PF02366">
    <property type="entry name" value="PMT"/>
    <property type="match status" value="1"/>
</dbReference>
<protein>
    <submittedName>
        <fullName evidence="12">Dolichyl-phosphate-mannose-protein mannosyltransferase, putative</fullName>
    </submittedName>
</protein>
<dbReference type="Gene3D" id="3.30.70.330">
    <property type="match status" value="1"/>
</dbReference>
<dbReference type="VEuPathDB" id="TrichDB:TVAG_110060"/>
<dbReference type="InterPro" id="IPR012677">
    <property type="entry name" value="Nucleotide-bd_a/b_plait_sf"/>
</dbReference>
<dbReference type="OrthoDB" id="4896at2759"/>
<dbReference type="GO" id="GO:0016020">
    <property type="term" value="C:membrane"/>
    <property type="evidence" value="ECO:0007669"/>
    <property type="project" value="InterPro"/>
</dbReference>
<gene>
    <name evidence="12" type="ORF">TVAG_110060</name>
</gene>
<dbReference type="InterPro" id="IPR035979">
    <property type="entry name" value="RBD_domain_sf"/>
</dbReference>
<keyword evidence="9" id="KW-0694">RNA-binding</keyword>
<comment type="similarity">
    <text evidence="3">Belongs to the glycosyltransferase 39 family.</text>
</comment>
<feature type="transmembrane region" description="Helical" evidence="10">
    <location>
        <begin position="237"/>
        <end position="255"/>
    </location>
</feature>
<sequence>MSRTIEIFGVPKTMSEDKVLAKFSRFGEIKRITTISHSKGHYSIEFENSNQAKDACEYDCIQMDVLTIRVYLKVHDKLKTISNYSWSLFSLKQILIILLVAIISFLTHIPNLEFPNEVCFDEVHFGGFITDYINKVRFFDIHPPLTKLLYAKYAKMVGYNGDFNFSAVNDGDPATYTSDFYVKLRYLPATCGMLVAPILTASCILRFQNLPVSFMVGVLFALDFTSITQSRFILTDAIVYFFVSMTIFFSCLLYHRESWTVIFFQILFGSAAFCSKFAAGSCLILVGFSNFNLCIRRKFGFVALVIRGIFCVSVLIAMLFGTIYLHLKLTPIVGFGDQYAAPDFRSLPMLKQIIEMLRLMYVYNRDLEFTHPYSSKWYEWPIFAATPTLIYSNSMFTRIICIFNNPVSAFVSCVGGILAVFVWKYEWTLSYLFSYLPFILVTRVTWTYHYEVALMFGICCYAFVLGKLSKPMMYCLTCLTIVLAIAAFAYYMPWLYGLQLSLKQIAQRTIWTRTRKLWGFEK</sequence>
<dbReference type="GO" id="GO:0004169">
    <property type="term" value="F:dolichyl-phosphate-mannose-protein mannosyltransferase activity"/>
    <property type="evidence" value="ECO:0000318"/>
    <property type="project" value="GO_Central"/>
</dbReference>
<dbReference type="CDD" id="cd00590">
    <property type="entry name" value="RRM_SF"/>
    <property type="match status" value="1"/>
</dbReference>
<comment type="subcellular location">
    <subcellularLocation>
        <location evidence="1">Endomembrane system</location>
        <topology evidence="1">Multi-pass membrane protein</topology>
    </subcellularLocation>
</comment>
<dbReference type="PANTHER" id="PTHR10050">
    <property type="entry name" value="DOLICHYL-PHOSPHATE-MANNOSE--PROTEIN MANNOSYLTRANSFERASE"/>
    <property type="match status" value="1"/>
</dbReference>
<dbReference type="SUPFAM" id="SSF54928">
    <property type="entry name" value="RNA-binding domain, RBD"/>
    <property type="match status" value="1"/>
</dbReference>
<dbReference type="Proteomes" id="UP000001542">
    <property type="component" value="Unassembled WGS sequence"/>
</dbReference>
<dbReference type="STRING" id="5722.A2DGK7"/>
<keyword evidence="7 10" id="KW-1133">Transmembrane helix</keyword>
<keyword evidence="13" id="KW-1185">Reference proteome</keyword>
<feature type="transmembrane region" description="Helical" evidence="10">
    <location>
        <begin position="300"/>
        <end position="325"/>
    </location>
</feature>
<feature type="transmembrane region" description="Helical" evidence="10">
    <location>
        <begin position="261"/>
        <end position="288"/>
    </location>
</feature>
<evidence type="ECO:0000313" key="13">
    <source>
        <dbReference type="Proteomes" id="UP000001542"/>
    </source>
</evidence>
<name>A2DGK7_TRIV3</name>
<evidence type="ECO:0000256" key="6">
    <source>
        <dbReference type="ARBA" id="ARBA00022692"/>
    </source>
</evidence>
<evidence type="ECO:0000256" key="1">
    <source>
        <dbReference type="ARBA" id="ARBA00004127"/>
    </source>
</evidence>
<feature type="domain" description="RRM" evidence="11">
    <location>
        <begin position="3"/>
        <end position="77"/>
    </location>
</feature>
<accession>A2DGK7</accession>
<dbReference type="PROSITE" id="PS50102">
    <property type="entry name" value="RRM"/>
    <property type="match status" value="1"/>
</dbReference>
<keyword evidence="4 12" id="KW-0328">Glycosyltransferase</keyword>
<reference evidence="12" key="1">
    <citation type="submission" date="2006-10" db="EMBL/GenBank/DDBJ databases">
        <authorList>
            <person name="Amadeo P."/>
            <person name="Zhao Q."/>
            <person name="Wortman J."/>
            <person name="Fraser-Liggett C."/>
            <person name="Carlton J."/>
        </authorList>
    </citation>
    <scope>NUCLEOTIDE SEQUENCE</scope>
    <source>
        <strain evidence="12">G3</strain>
    </source>
</reference>
<dbReference type="PANTHER" id="PTHR10050:SF46">
    <property type="entry name" value="PROTEIN O-MANNOSYL-TRANSFERASE 2"/>
    <property type="match status" value="1"/>
</dbReference>
<evidence type="ECO:0000259" key="11">
    <source>
        <dbReference type="PROSITE" id="PS50102"/>
    </source>
</evidence>
<feature type="transmembrane region" description="Helical" evidence="10">
    <location>
        <begin position="472"/>
        <end position="492"/>
    </location>
</feature>
<evidence type="ECO:0000256" key="9">
    <source>
        <dbReference type="PROSITE-ProRule" id="PRU00176"/>
    </source>
</evidence>
<dbReference type="EMBL" id="DS113198">
    <property type="protein sequence ID" value="EAY20394.1"/>
    <property type="molecule type" value="Genomic_DNA"/>
</dbReference>
<feature type="transmembrane region" description="Helical" evidence="10">
    <location>
        <begin position="86"/>
        <end position="106"/>
    </location>
</feature>
<dbReference type="InterPro" id="IPR000504">
    <property type="entry name" value="RRM_dom"/>
</dbReference>
<evidence type="ECO:0000256" key="3">
    <source>
        <dbReference type="ARBA" id="ARBA00007222"/>
    </source>
</evidence>
<dbReference type="GO" id="GO:0012505">
    <property type="term" value="C:endomembrane system"/>
    <property type="evidence" value="ECO:0007669"/>
    <property type="project" value="UniProtKB-SubCell"/>
</dbReference>
<reference evidence="12" key="2">
    <citation type="journal article" date="2007" name="Science">
        <title>Draft genome sequence of the sexually transmitted pathogen Trichomonas vaginalis.</title>
        <authorList>
            <person name="Carlton J.M."/>
            <person name="Hirt R.P."/>
            <person name="Silva J.C."/>
            <person name="Delcher A.L."/>
            <person name="Schatz M."/>
            <person name="Zhao Q."/>
            <person name="Wortman J.R."/>
            <person name="Bidwell S.L."/>
            <person name="Alsmark U.C.M."/>
            <person name="Besteiro S."/>
            <person name="Sicheritz-Ponten T."/>
            <person name="Noel C.J."/>
            <person name="Dacks J.B."/>
            <person name="Foster P.G."/>
            <person name="Simillion C."/>
            <person name="Van de Peer Y."/>
            <person name="Miranda-Saavedra D."/>
            <person name="Barton G.J."/>
            <person name="Westrop G.D."/>
            <person name="Mueller S."/>
            <person name="Dessi D."/>
            <person name="Fiori P.L."/>
            <person name="Ren Q."/>
            <person name="Paulsen I."/>
            <person name="Zhang H."/>
            <person name="Bastida-Corcuera F.D."/>
            <person name="Simoes-Barbosa A."/>
            <person name="Brown M.T."/>
            <person name="Hayes R.D."/>
            <person name="Mukherjee M."/>
            <person name="Okumura C.Y."/>
            <person name="Schneider R."/>
            <person name="Smith A.J."/>
            <person name="Vanacova S."/>
            <person name="Villalvazo M."/>
            <person name="Haas B.J."/>
            <person name="Pertea M."/>
            <person name="Feldblyum T.V."/>
            <person name="Utterback T.R."/>
            <person name="Shu C.L."/>
            <person name="Osoegawa K."/>
            <person name="de Jong P.J."/>
            <person name="Hrdy I."/>
            <person name="Horvathova L."/>
            <person name="Zubacova Z."/>
            <person name="Dolezal P."/>
            <person name="Malik S.B."/>
            <person name="Logsdon J.M. Jr."/>
            <person name="Henze K."/>
            <person name="Gupta A."/>
            <person name="Wang C.C."/>
            <person name="Dunne R.L."/>
            <person name="Upcroft J.A."/>
            <person name="Upcroft P."/>
            <person name="White O."/>
            <person name="Salzberg S.L."/>
            <person name="Tang P."/>
            <person name="Chiu C.-H."/>
            <person name="Lee Y.-S."/>
            <person name="Embley T.M."/>
            <person name="Coombs G.H."/>
            <person name="Mottram J.C."/>
            <person name="Tachezy J."/>
            <person name="Fraser-Liggett C.M."/>
            <person name="Johnson P.J."/>
        </authorList>
    </citation>
    <scope>NUCLEOTIDE SEQUENCE [LARGE SCALE GENOMIC DNA]</scope>
    <source>
        <strain evidence="12">G3</strain>
    </source>
</reference>
<dbReference type="SMR" id="A2DGK7"/>
<feature type="transmembrane region" description="Helical" evidence="10">
    <location>
        <begin position="186"/>
        <end position="205"/>
    </location>
</feature>
<evidence type="ECO:0000256" key="5">
    <source>
        <dbReference type="ARBA" id="ARBA00022679"/>
    </source>
</evidence>
<dbReference type="InterPro" id="IPR032421">
    <property type="entry name" value="PMT_4TMC"/>
</dbReference>
<evidence type="ECO:0000256" key="2">
    <source>
        <dbReference type="ARBA" id="ARBA00004922"/>
    </source>
</evidence>
<evidence type="ECO:0000313" key="12">
    <source>
        <dbReference type="EMBL" id="EAY20394.1"/>
    </source>
</evidence>
<dbReference type="GO" id="GO:0003723">
    <property type="term" value="F:RNA binding"/>
    <property type="evidence" value="ECO:0007669"/>
    <property type="project" value="UniProtKB-UniRule"/>
</dbReference>
<keyword evidence="6 10" id="KW-0812">Transmembrane</keyword>
<dbReference type="VEuPathDB" id="TrichDB:TVAGG3_0998120"/>
<dbReference type="InParanoid" id="A2DGK7"/>
<comment type="pathway">
    <text evidence="2">Protein modification; protein glycosylation.</text>
</comment>
<dbReference type="GO" id="GO:0035269">
    <property type="term" value="P:protein O-linked glycosylation via mannose"/>
    <property type="evidence" value="ECO:0000318"/>
    <property type="project" value="GO_Central"/>
</dbReference>
<evidence type="ECO:0000256" key="8">
    <source>
        <dbReference type="ARBA" id="ARBA00023136"/>
    </source>
</evidence>
<evidence type="ECO:0000256" key="4">
    <source>
        <dbReference type="ARBA" id="ARBA00022676"/>
    </source>
</evidence>
<dbReference type="eggNOG" id="KOG3359">
    <property type="taxonomic scope" value="Eukaryota"/>
</dbReference>
<keyword evidence="5" id="KW-0808">Transferase</keyword>
<dbReference type="Pfam" id="PF16192">
    <property type="entry name" value="PMT_4TMC"/>
    <property type="match status" value="1"/>
</dbReference>
<keyword evidence="8 10" id="KW-0472">Membrane</keyword>
<dbReference type="InterPro" id="IPR003342">
    <property type="entry name" value="ArnT-like_N"/>
</dbReference>
<proteinExistence type="inferred from homology"/>
<evidence type="ECO:0000256" key="7">
    <source>
        <dbReference type="ARBA" id="ARBA00022989"/>
    </source>
</evidence>
<organism evidence="12 13">
    <name type="scientific">Trichomonas vaginalis (strain ATCC PRA-98 / G3)</name>
    <dbReference type="NCBI Taxonomy" id="412133"/>
    <lineage>
        <taxon>Eukaryota</taxon>
        <taxon>Metamonada</taxon>
        <taxon>Parabasalia</taxon>
        <taxon>Trichomonadida</taxon>
        <taxon>Trichomonadidae</taxon>
        <taxon>Trichomonas</taxon>
    </lineage>
</organism>
<feature type="transmembrane region" description="Helical" evidence="10">
    <location>
        <begin position="445"/>
        <end position="465"/>
    </location>
</feature>
<feature type="transmembrane region" description="Helical" evidence="10">
    <location>
        <begin position="407"/>
        <end position="425"/>
    </location>
</feature>
<dbReference type="InterPro" id="IPR027005">
    <property type="entry name" value="PMT-like"/>
</dbReference>
<dbReference type="Pfam" id="PF00076">
    <property type="entry name" value="RRM_1"/>
    <property type="match status" value="1"/>
</dbReference>
<dbReference type="AlphaFoldDB" id="A2DGK7"/>
<dbReference type="UniPathway" id="UPA00378"/>
<evidence type="ECO:0000256" key="10">
    <source>
        <dbReference type="SAM" id="Phobius"/>
    </source>
</evidence>
<dbReference type="RefSeq" id="XP_001581380.1">
    <property type="nucleotide sequence ID" value="XM_001581330.1"/>
</dbReference>